<dbReference type="AlphaFoldDB" id="A0A2T1E7Z8"/>
<keyword evidence="2" id="KW-1185">Reference proteome</keyword>
<dbReference type="EMBL" id="PVWK01000072">
    <property type="protein sequence ID" value="PSB28861.1"/>
    <property type="molecule type" value="Genomic_DNA"/>
</dbReference>
<organism evidence="1 2">
    <name type="scientific">Stenomitos frigidus ULC18</name>
    <dbReference type="NCBI Taxonomy" id="2107698"/>
    <lineage>
        <taxon>Bacteria</taxon>
        <taxon>Bacillati</taxon>
        <taxon>Cyanobacteriota</taxon>
        <taxon>Cyanophyceae</taxon>
        <taxon>Leptolyngbyales</taxon>
        <taxon>Leptolyngbyaceae</taxon>
        <taxon>Stenomitos</taxon>
    </lineage>
</organism>
<sequence length="90" mass="9903">MNKPVAPTKTQAIAGQNITLAIGKRYLATRPMGGKPGQRYVLSIVEHHTCHHSVNAPPVVQLEPMGYDEANNFLTAFNNGKTSFEGRVWQ</sequence>
<evidence type="ECO:0000313" key="2">
    <source>
        <dbReference type="Proteomes" id="UP000239576"/>
    </source>
</evidence>
<evidence type="ECO:0000313" key="1">
    <source>
        <dbReference type="EMBL" id="PSB28861.1"/>
    </source>
</evidence>
<name>A0A2T1E7Z8_9CYAN</name>
<comment type="caution">
    <text evidence="1">The sequence shown here is derived from an EMBL/GenBank/DDBJ whole genome shotgun (WGS) entry which is preliminary data.</text>
</comment>
<dbReference type="RefSeq" id="WP_106256625.1">
    <property type="nucleotide sequence ID" value="NZ_CAWNSW010000087.1"/>
</dbReference>
<gene>
    <name evidence="1" type="ORF">C7B82_12480</name>
</gene>
<proteinExistence type="predicted"/>
<reference evidence="2" key="1">
    <citation type="submission" date="2018-02" db="EMBL/GenBank/DDBJ databases">
        <authorList>
            <person name="Moore K."/>
            <person name="Momper L."/>
        </authorList>
    </citation>
    <scope>NUCLEOTIDE SEQUENCE [LARGE SCALE GENOMIC DNA]</scope>
    <source>
        <strain evidence="2">ULC18</strain>
    </source>
</reference>
<reference evidence="1 2" key="2">
    <citation type="submission" date="2018-03" db="EMBL/GenBank/DDBJ databases">
        <title>The ancient ancestry and fast evolution of plastids.</title>
        <authorList>
            <person name="Moore K.R."/>
            <person name="Magnabosco C."/>
            <person name="Momper L."/>
            <person name="Gold D.A."/>
            <person name="Bosak T."/>
            <person name="Fournier G.P."/>
        </authorList>
    </citation>
    <scope>NUCLEOTIDE SEQUENCE [LARGE SCALE GENOMIC DNA]</scope>
    <source>
        <strain evidence="1 2">ULC18</strain>
    </source>
</reference>
<dbReference type="Proteomes" id="UP000239576">
    <property type="component" value="Unassembled WGS sequence"/>
</dbReference>
<accession>A0A2T1E7Z8</accession>
<protein>
    <submittedName>
        <fullName evidence="1">Uncharacterized protein</fullName>
    </submittedName>
</protein>